<evidence type="ECO:0000256" key="8">
    <source>
        <dbReference type="ARBA" id="ARBA00023329"/>
    </source>
</evidence>
<feature type="transmembrane region" description="Helical" evidence="9">
    <location>
        <begin position="280"/>
        <end position="296"/>
    </location>
</feature>
<evidence type="ECO:0000256" key="2">
    <source>
        <dbReference type="ARBA" id="ARBA00004653"/>
    </source>
</evidence>
<dbReference type="EMBL" id="JBGBPQ010000002">
    <property type="protein sequence ID" value="KAL1527547.1"/>
    <property type="molecule type" value="Genomic_DNA"/>
</dbReference>
<feature type="transmembrane region" description="Helical" evidence="9">
    <location>
        <begin position="12"/>
        <end position="30"/>
    </location>
</feature>
<reference evidence="10 11" key="1">
    <citation type="journal article" date="2024" name="Science">
        <title>Giant polyketide synthase enzymes in the biosynthesis of giant marine polyether toxins.</title>
        <authorList>
            <person name="Fallon T.R."/>
            <person name="Shende V.V."/>
            <person name="Wierzbicki I.H."/>
            <person name="Pendleton A.L."/>
            <person name="Watervoot N.F."/>
            <person name="Auber R.P."/>
            <person name="Gonzalez D.J."/>
            <person name="Wisecaver J.H."/>
            <person name="Moore B.S."/>
        </authorList>
    </citation>
    <scope>NUCLEOTIDE SEQUENCE [LARGE SCALE GENOMIC DNA]</scope>
    <source>
        <strain evidence="10 11">12B1</strain>
    </source>
</reference>
<dbReference type="GO" id="GO:0030659">
    <property type="term" value="C:cytoplasmic vesicle membrane"/>
    <property type="evidence" value="ECO:0007669"/>
    <property type="project" value="UniProtKB-SubCell"/>
</dbReference>
<evidence type="ECO:0000256" key="9">
    <source>
        <dbReference type="SAM" id="Phobius"/>
    </source>
</evidence>
<feature type="transmembrane region" description="Helical" evidence="9">
    <location>
        <begin position="51"/>
        <end position="71"/>
    </location>
</feature>
<dbReference type="GO" id="GO:0055085">
    <property type="term" value="P:transmembrane transport"/>
    <property type="evidence" value="ECO:0007669"/>
    <property type="project" value="InterPro"/>
</dbReference>
<evidence type="ECO:0000313" key="10">
    <source>
        <dbReference type="EMBL" id="KAL1527547.1"/>
    </source>
</evidence>
<evidence type="ECO:0000256" key="6">
    <source>
        <dbReference type="ARBA" id="ARBA00023034"/>
    </source>
</evidence>
<keyword evidence="7 9" id="KW-0472">Membrane</keyword>
<keyword evidence="4 9" id="KW-0812">Transmembrane</keyword>
<dbReference type="SUPFAM" id="SSF103481">
    <property type="entry name" value="Multidrug resistance efflux transporter EmrE"/>
    <property type="match status" value="1"/>
</dbReference>
<evidence type="ECO:0008006" key="12">
    <source>
        <dbReference type="Google" id="ProtNLM"/>
    </source>
</evidence>
<comment type="subcellular location">
    <subcellularLocation>
        <location evidence="1">Cytoplasmic vesicle membrane</location>
        <topology evidence="1">Multi-pass membrane protein</topology>
    </subcellularLocation>
    <subcellularLocation>
        <location evidence="2">Golgi apparatus membrane</location>
        <topology evidence="2">Multi-pass membrane protein</topology>
    </subcellularLocation>
</comment>
<dbReference type="GO" id="GO:0000139">
    <property type="term" value="C:Golgi membrane"/>
    <property type="evidence" value="ECO:0007669"/>
    <property type="project" value="UniProtKB-SubCell"/>
</dbReference>
<gene>
    <name evidence="10" type="ORF">AB1Y20_008936</name>
</gene>
<proteinExistence type="predicted"/>
<dbReference type="InterPro" id="IPR050186">
    <property type="entry name" value="TPT_transporter"/>
</dbReference>
<sequence>MKIEFTPDEWKIFTFQLVSLTGFVSLNIGLNFYNSWALKKDGPGPHFDFPVFYTMTHMVATVVGASVLMSFRKPSTGWPSLTQFREYSWGLVLIAACSTANLACNNVSLTLISLFLNQVIKATGPLPTMIFSFLLEQKTYSLMAVVSCVLIVVGTILSIPLSGKGPSTSVVGVVVVIISTFAASLKPVIMSLVFKGLKEKPRLEPTVVLFYDAFISFWLMLFYWLLSWERAATVEYIGQHPASSAGIVAGGASMAFVFNLSCYFFIMYTSALTSTVASNGTKVVNIVISALIASALHDPRNICGVVLVCISIMAYAYAGHLAKKNPPKPLNFSFLSKDMESGAKVSEKTPLAPAPESSAQCCVIS</sequence>
<keyword evidence="6" id="KW-0333">Golgi apparatus</keyword>
<keyword evidence="8" id="KW-0968">Cytoplasmic vesicle</keyword>
<dbReference type="Pfam" id="PF08449">
    <property type="entry name" value="UAA"/>
    <property type="match status" value="1"/>
</dbReference>
<feature type="transmembrane region" description="Helical" evidence="9">
    <location>
        <begin position="302"/>
        <end position="322"/>
    </location>
</feature>
<evidence type="ECO:0000256" key="1">
    <source>
        <dbReference type="ARBA" id="ARBA00004439"/>
    </source>
</evidence>
<keyword evidence="11" id="KW-1185">Reference proteome</keyword>
<protein>
    <recommendedName>
        <fullName evidence="12">Sugar phosphate transporter domain-containing protein</fullName>
    </recommendedName>
</protein>
<evidence type="ECO:0000256" key="7">
    <source>
        <dbReference type="ARBA" id="ARBA00023136"/>
    </source>
</evidence>
<keyword evidence="5 9" id="KW-1133">Transmembrane helix</keyword>
<dbReference type="AlphaFoldDB" id="A0AB34K2U3"/>
<feature type="transmembrane region" description="Helical" evidence="9">
    <location>
        <begin position="206"/>
        <end position="226"/>
    </location>
</feature>
<accession>A0AB34K2U3</accession>
<evidence type="ECO:0000313" key="11">
    <source>
        <dbReference type="Proteomes" id="UP001515480"/>
    </source>
</evidence>
<evidence type="ECO:0000256" key="5">
    <source>
        <dbReference type="ARBA" id="ARBA00022989"/>
    </source>
</evidence>
<keyword evidence="3" id="KW-0813">Transport</keyword>
<dbReference type="Proteomes" id="UP001515480">
    <property type="component" value="Unassembled WGS sequence"/>
</dbReference>
<comment type="caution">
    <text evidence="10">The sequence shown here is derived from an EMBL/GenBank/DDBJ whole genome shotgun (WGS) entry which is preliminary data.</text>
</comment>
<evidence type="ECO:0000256" key="3">
    <source>
        <dbReference type="ARBA" id="ARBA00022448"/>
    </source>
</evidence>
<name>A0AB34K2U3_PRYPA</name>
<feature type="transmembrane region" description="Helical" evidence="9">
    <location>
        <begin position="246"/>
        <end position="268"/>
    </location>
</feature>
<evidence type="ECO:0000256" key="4">
    <source>
        <dbReference type="ARBA" id="ARBA00022692"/>
    </source>
</evidence>
<organism evidence="10 11">
    <name type="scientific">Prymnesium parvum</name>
    <name type="common">Toxic golden alga</name>
    <dbReference type="NCBI Taxonomy" id="97485"/>
    <lineage>
        <taxon>Eukaryota</taxon>
        <taxon>Haptista</taxon>
        <taxon>Haptophyta</taxon>
        <taxon>Prymnesiophyceae</taxon>
        <taxon>Prymnesiales</taxon>
        <taxon>Prymnesiaceae</taxon>
        <taxon>Prymnesium</taxon>
    </lineage>
</organism>
<feature type="transmembrane region" description="Helical" evidence="9">
    <location>
        <begin position="140"/>
        <end position="159"/>
    </location>
</feature>
<dbReference type="PANTHER" id="PTHR11132">
    <property type="entry name" value="SOLUTE CARRIER FAMILY 35"/>
    <property type="match status" value="1"/>
</dbReference>
<dbReference type="InterPro" id="IPR037185">
    <property type="entry name" value="EmrE-like"/>
</dbReference>
<dbReference type="InterPro" id="IPR013657">
    <property type="entry name" value="SCL35B1-4/HUT1"/>
</dbReference>
<feature type="transmembrane region" description="Helical" evidence="9">
    <location>
        <begin position="171"/>
        <end position="194"/>
    </location>
</feature>